<accession>A0A7H8QQD2</accession>
<dbReference type="InterPro" id="IPR006115">
    <property type="entry name" value="6PGDH_NADP-bd"/>
</dbReference>
<keyword evidence="14" id="KW-1185">Reference proteome</keyword>
<evidence type="ECO:0000256" key="10">
    <source>
        <dbReference type="ARBA" id="ARBA00023027"/>
    </source>
</evidence>
<dbReference type="Pfam" id="PF03446">
    <property type="entry name" value="NAD_binding_2"/>
    <property type="match status" value="1"/>
</dbReference>
<dbReference type="SUPFAM" id="SSF50129">
    <property type="entry name" value="GroES-like"/>
    <property type="match status" value="1"/>
</dbReference>
<evidence type="ECO:0000256" key="3">
    <source>
        <dbReference type="ARBA" id="ARBA00006013"/>
    </source>
</evidence>
<dbReference type="InterPro" id="IPR011032">
    <property type="entry name" value="GroES-like_sf"/>
</dbReference>
<dbReference type="PANTHER" id="PTHR22981">
    <property type="entry name" value="3-HYDROXYISOBUTYRATE DEHYDROGENASE-RELATED"/>
    <property type="match status" value="1"/>
</dbReference>
<dbReference type="EC" id="1.1.1.31" evidence="5"/>
<keyword evidence="9" id="KW-0560">Oxidoreductase</keyword>
<dbReference type="GO" id="GO:0018455">
    <property type="term" value="F:alcohol dehydrogenase [NAD(P)+] activity"/>
    <property type="evidence" value="ECO:0007669"/>
    <property type="project" value="UniProtKB-ARBA"/>
</dbReference>
<dbReference type="AlphaFoldDB" id="A0A7H8QQD2"/>
<dbReference type="GO" id="GO:0050661">
    <property type="term" value="F:NADP binding"/>
    <property type="evidence" value="ECO:0007669"/>
    <property type="project" value="InterPro"/>
</dbReference>
<dbReference type="SUPFAM" id="SSF48179">
    <property type="entry name" value="6-phosphogluconate dehydrogenase C-terminal domain-like"/>
    <property type="match status" value="1"/>
</dbReference>
<dbReference type="InterPro" id="IPR002204">
    <property type="entry name" value="3-OH-isobutyrate_DH-rel_CS"/>
</dbReference>
<sequence length="715" mass="75941">MASQQKKIAFIGLGVMGYPMALNLRKKIGSDYTILICDVVPAALQKFQDETANTGPVKVVNTGSEAVQAADLVVTMLPSSPAVRSVYMDDKTGILAGIKQAAIEGTAGNKTIMECGTIETATILDVAKATRETAASLPSSWKLAFVDAPVSGGPMGAQAGTLTFMVGADHATNSDGQVFSRVKSVLSYMGKPDCVFLCGEVGAGTAFKIINNYLSAITSLAASEALNIGVKMGLDPKLLTDVINTSGGQCWVTSQSNPVPGVHPNAPASRDYEGGFRIELCKKVLGMGSQLAEMVGARTILDKPTLEAFEEAAGDERYQGKDARVVYKWLNDPIAKAVAPKLPSTMKAQHLDAYNTPYVLRDGVSVPTAVHPYDLLIQVDAASYCHTDHVLASGQMAAVEQPHFPHVGCHEYSGTVVGLPSKPAQTEFKIGDRIGVASRAYHPCGTCVECIEDGTPLSDSKGYSVLCPHVKTVGIGMDGGWREYALVDSRQVTLIPFGLTQVEAAPLMCAGFTVYSAIQKAGLSRGQRIGIVGCGGGLGHLGLQYATAMGLKVYGIDNTDSALTLVRGLKNIAGATIVDARTQTATEVIAPIAAEDGQKFPGQFGLDGVIILAESQKAFQYGIDMLKNHGKCVVVSFPQQGFHISSMDLIFRDIHFMGNLMGTNKQLRNMIRFSAEHGVKPLLKTFPLEKLNDLVDDYKTGHGGKLVIDFHYKGS</sequence>
<organism evidence="13 14">
    <name type="scientific">Talaromyces rugulosus</name>
    <name type="common">Penicillium rugulosum</name>
    <dbReference type="NCBI Taxonomy" id="121627"/>
    <lineage>
        <taxon>Eukaryota</taxon>
        <taxon>Fungi</taxon>
        <taxon>Dikarya</taxon>
        <taxon>Ascomycota</taxon>
        <taxon>Pezizomycotina</taxon>
        <taxon>Eurotiomycetes</taxon>
        <taxon>Eurotiomycetidae</taxon>
        <taxon>Eurotiales</taxon>
        <taxon>Trichocomaceae</taxon>
        <taxon>Talaromyces</taxon>
        <taxon>Talaromyces sect. Islandici</taxon>
    </lineage>
</organism>
<dbReference type="SUPFAM" id="SSF51735">
    <property type="entry name" value="NAD(P)-binding Rossmann-fold domains"/>
    <property type="match status" value="2"/>
</dbReference>
<dbReference type="Gene3D" id="1.10.1040.10">
    <property type="entry name" value="N-(1-d-carboxylethyl)-l-norvaline Dehydrogenase, domain 2"/>
    <property type="match status" value="1"/>
</dbReference>
<dbReference type="FunFam" id="3.40.50.720:FF:000039">
    <property type="entry name" value="Alcohol dehydrogenase AdhP"/>
    <property type="match status" value="1"/>
</dbReference>
<evidence type="ECO:0000256" key="5">
    <source>
        <dbReference type="ARBA" id="ARBA00012991"/>
    </source>
</evidence>
<dbReference type="InterPro" id="IPR008927">
    <property type="entry name" value="6-PGluconate_DH-like_C_sf"/>
</dbReference>
<dbReference type="InterPro" id="IPR013154">
    <property type="entry name" value="ADH-like_N"/>
</dbReference>
<evidence type="ECO:0000256" key="9">
    <source>
        <dbReference type="ARBA" id="ARBA00023002"/>
    </source>
</evidence>
<dbReference type="InterPro" id="IPR013328">
    <property type="entry name" value="6PGD_dom2"/>
</dbReference>
<keyword evidence="10" id="KW-0520">NAD</keyword>
<evidence type="ECO:0000256" key="1">
    <source>
        <dbReference type="ARBA" id="ARBA00001947"/>
    </source>
</evidence>
<keyword evidence="8" id="KW-0862">Zinc</keyword>
<evidence type="ECO:0000313" key="14">
    <source>
        <dbReference type="Proteomes" id="UP000509510"/>
    </source>
</evidence>
<reference evidence="14" key="1">
    <citation type="submission" date="2020-06" db="EMBL/GenBank/DDBJ databases">
        <title>A chromosome-scale genome assembly of Talaromyces rugulosus W13939.</title>
        <authorList>
            <person name="Wang B."/>
            <person name="Guo L."/>
            <person name="Ye K."/>
            <person name="Wang L."/>
        </authorList>
    </citation>
    <scope>NUCLEOTIDE SEQUENCE [LARGE SCALE GENOMIC DNA]</scope>
    <source>
        <strain evidence="14">W13939</strain>
    </source>
</reference>
<dbReference type="EMBL" id="CP055899">
    <property type="protein sequence ID" value="QKX56069.1"/>
    <property type="molecule type" value="Genomic_DNA"/>
</dbReference>
<comment type="pathway">
    <text evidence="2">Amino-acid degradation; L-valine degradation.</text>
</comment>
<dbReference type="GeneID" id="55990674"/>
<name>A0A7H8QQD2_TALRU</name>
<dbReference type="FunFam" id="1.10.1040.10:FF:000056">
    <property type="entry name" value="3-hydroxyisobutyrate dehydrogenase a"/>
    <property type="match status" value="1"/>
</dbReference>
<dbReference type="PANTHER" id="PTHR22981:SF7">
    <property type="entry name" value="3-HYDROXYISOBUTYRATE DEHYDROGENASE, MITOCHONDRIAL"/>
    <property type="match status" value="1"/>
</dbReference>
<dbReference type="SMART" id="SM00829">
    <property type="entry name" value="PKS_ER"/>
    <property type="match status" value="1"/>
</dbReference>
<dbReference type="OrthoDB" id="21615at2759"/>
<comment type="cofactor">
    <cofactor evidence="1">
        <name>Zn(2+)</name>
        <dbReference type="ChEBI" id="CHEBI:29105"/>
    </cofactor>
</comment>
<comment type="similarity">
    <text evidence="4">Belongs to the zinc-containing alcohol dehydrogenase family.</text>
</comment>
<dbReference type="InterPro" id="IPR029154">
    <property type="entry name" value="HIBADH-like_NADP-bd"/>
</dbReference>
<comment type="catalytic activity">
    <reaction evidence="11">
        <text>3-hydroxy-2-methylpropanoate + NAD(+) = 2-methyl-3-oxopropanoate + NADH + H(+)</text>
        <dbReference type="Rhea" id="RHEA:17681"/>
        <dbReference type="ChEBI" id="CHEBI:11805"/>
        <dbReference type="ChEBI" id="CHEBI:15378"/>
        <dbReference type="ChEBI" id="CHEBI:57540"/>
        <dbReference type="ChEBI" id="CHEBI:57700"/>
        <dbReference type="ChEBI" id="CHEBI:57945"/>
        <dbReference type="EC" id="1.1.1.31"/>
    </reaction>
</comment>
<evidence type="ECO:0000259" key="12">
    <source>
        <dbReference type="SMART" id="SM00829"/>
    </source>
</evidence>
<gene>
    <name evidence="13" type="ORF">TRUGW13939_03169</name>
</gene>
<proteinExistence type="inferred from homology"/>
<dbReference type="KEGG" id="trg:TRUGW13939_03169"/>
<evidence type="ECO:0000313" key="13">
    <source>
        <dbReference type="EMBL" id="QKX56069.1"/>
    </source>
</evidence>
<dbReference type="Pfam" id="PF00107">
    <property type="entry name" value="ADH_zinc_N"/>
    <property type="match status" value="1"/>
</dbReference>
<comment type="similarity">
    <text evidence="3">Belongs to the HIBADH-related family. 3-hydroxyisobutyrate dehydrogenase subfamily.</text>
</comment>
<dbReference type="GO" id="GO:0005739">
    <property type="term" value="C:mitochondrion"/>
    <property type="evidence" value="ECO:0007669"/>
    <property type="project" value="TreeGrafter"/>
</dbReference>
<evidence type="ECO:0000256" key="7">
    <source>
        <dbReference type="ARBA" id="ARBA00022723"/>
    </source>
</evidence>
<evidence type="ECO:0000256" key="4">
    <source>
        <dbReference type="ARBA" id="ARBA00008072"/>
    </source>
</evidence>
<dbReference type="Pfam" id="PF08240">
    <property type="entry name" value="ADH_N"/>
    <property type="match status" value="1"/>
</dbReference>
<dbReference type="PROSITE" id="PS00895">
    <property type="entry name" value="3_HYDROXYISOBUT_DH"/>
    <property type="match status" value="1"/>
</dbReference>
<dbReference type="Proteomes" id="UP000509510">
    <property type="component" value="Chromosome II"/>
</dbReference>
<feature type="domain" description="Enoyl reductase (ER)" evidence="12">
    <location>
        <begin position="352"/>
        <end position="708"/>
    </location>
</feature>
<keyword evidence="7" id="KW-0479">Metal-binding</keyword>
<evidence type="ECO:0000256" key="8">
    <source>
        <dbReference type="ARBA" id="ARBA00022833"/>
    </source>
</evidence>
<dbReference type="GO" id="GO:0046872">
    <property type="term" value="F:metal ion binding"/>
    <property type="evidence" value="ECO:0007669"/>
    <property type="project" value="UniProtKB-KW"/>
</dbReference>
<protein>
    <recommendedName>
        <fullName evidence="5">3-hydroxyisobutyrate dehydrogenase</fullName>
        <ecNumber evidence="5">1.1.1.31</ecNumber>
    </recommendedName>
</protein>
<dbReference type="GO" id="GO:0051287">
    <property type="term" value="F:NAD binding"/>
    <property type="evidence" value="ECO:0007669"/>
    <property type="project" value="InterPro"/>
</dbReference>
<evidence type="ECO:0000256" key="11">
    <source>
        <dbReference type="ARBA" id="ARBA00049197"/>
    </source>
</evidence>
<evidence type="ECO:0000256" key="6">
    <source>
        <dbReference type="ARBA" id="ARBA00022456"/>
    </source>
</evidence>
<keyword evidence="6" id="KW-0101">Branched-chain amino acid catabolism</keyword>
<dbReference type="GO" id="GO:0008442">
    <property type="term" value="F:3-hydroxyisobutyrate dehydrogenase activity"/>
    <property type="evidence" value="ECO:0007669"/>
    <property type="project" value="UniProtKB-EC"/>
</dbReference>
<dbReference type="InterPro" id="IPR013149">
    <property type="entry name" value="ADH-like_C"/>
</dbReference>
<dbReference type="InterPro" id="IPR020843">
    <property type="entry name" value="ER"/>
</dbReference>
<dbReference type="Pfam" id="PF14833">
    <property type="entry name" value="NAD_binding_11"/>
    <property type="match status" value="1"/>
</dbReference>
<dbReference type="InterPro" id="IPR036291">
    <property type="entry name" value="NAD(P)-bd_dom_sf"/>
</dbReference>
<evidence type="ECO:0000256" key="2">
    <source>
        <dbReference type="ARBA" id="ARBA00005109"/>
    </source>
</evidence>
<dbReference type="RefSeq" id="XP_035342247.1">
    <property type="nucleotide sequence ID" value="XM_035486354.1"/>
</dbReference>
<dbReference type="GO" id="GO:0006574">
    <property type="term" value="P:L-valine catabolic process"/>
    <property type="evidence" value="ECO:0007669"/>
    <property type="project" value="TreeGrafter"/>
</dbReference>
<dbReference type="Gene3D" id="3.40.50.720">
    <property type="entry name" value="NAD(P)-binding Rossmann-like Domain"/>
    <property type="match status" value="2"/>
</dbReference>
<dbReference type="Gene3D" id="3.90.180.10">
    <property type="entry name" value="Medium-chain alcohol dehydrogenases, catalytic domain"/>
    <property type="match status" value="1"/>
</dbReference>